<accession>A0AAN8Y614</accession>
<proteinExistence type="predicted"/>
<sequence>MKQIKTVEQVANIFTKSLDNMKFIRFREALGMIERENKVFSYKYSTPIPLFNVSNLFLFYLQTEEVS</sequence>
<keyword evidence="2" id="KW-1185">Reference proteome</keyword>
<dbReference type="Proteomes" id="UP001371456">
    <property type="component" value="Unassembled WGS sequence"/>
</dbReference>
<evidence type="ECO:0000313" key="1">
    <source>
        <dbReference type="EMBL" id="KAK6780639.1"/>
    </source>
</evidence>
<comment type="caution">
    <text evidence="1">The sequence shown here is derived from an EMBL/GenBank/DDBJ whole genome shotgun (WGS) entry which is preliminary data.</text>
</comment>
<reference evidence="1 2" key="1">
    <citation type="submission" date="2024-02" db="EMBL/GenBank/DDBJ databases">
        <title>de novo genome assembly of Solanum bulbocastanum strain 11H21.</title>
        <authorList>
            <person name="Hosaka A.J."/>
        </authorList>
    </citation>
    <scope>NUCLEOTIDE SEQUENCE [LARGE SCALE GENOMIC DNA]</scope>
    <source>
        <tissue evidence="1">Young leaves</tissue>
    </source>
</reference>
<protein>
    <submittedName>
        <fullName evidence="1">Uncharacterized protein</fullName>
    </submittedName>
</protein>
<evidence type="ECO:0000313" key="2">
    <source>
        <dbReference type="Proteomes" id="UP001371456"/>
    </source>
</evidence>
<gene>
    <name evidence="1" type="ORF">RDI58_022823</name>
</gene>
<name>A0AAN8Y614_SOLBU</name>
<dbReference type="EMBL" id="JBANQN010000009">
    <property type="protein sequence ID" value="KAK6780639.1"/>
    <property type="molecule type" value="Genomic_DNA"/>
</dbReference>
<organism evidence="1 2">
    <name type="scientific">Solanum bulbocastanum</name>
    <name type="common">Wild potato</name>
    <dbReference type="NCBI Taxonomy" id="147425"/>
    <lineage>
        <taxon>Eukaryota</taxon>
        <taxon>Viridiplantae</taxon>
        <taxon>Streptophyta</taxon>
        <taxon>Embryophyta</taxon>
        <taxon>Tracheophyta</taxon>
        <taxon>Spermatophyta</taxon>
        <taxon>Magnoliopsida</taxon>
        <taxon>eudicotyledons</taxon>
        <taxon>Gunneridae</taxon>
        <taxon>Pentapetalae</taxon>
        <taxon>asterids</taxon>
        <taxon>lamiids</taxon>
        <taxon>Solanales</taxon>
        <taxon>Solanaceae</taxon>
        <taxon>Solanoideae</taxon>
        <taxon>Solaneae</taxon>
        <taxon>Solanum</taxon>
    </lineage>
</organism>
<dbReference type="AlphaFoldDB" id="A0AAN8Y614"/>